<keyword evidence="8 13" id="KW-0378">Hydrolase</keyword>
<feature type="binding site" evidence="15">
    <location>
        <position position="162"/>
    </location>
    <ligand>
        <name>NADP(+)</name>
        <dbReference type="ChEBI" id="CHEBI:58349"/>
    </ligand>
</feature>
<dbReference type="EC" id="1.1.1.193" evidence="13"/>
<evidence type="ECO:0000256" key="13">
    <source>
        <dbReference type="PIRNR" id="PIRNR006769"/>
    </source>
</evidence>
<feature type="binding site" evidence="15">
    <location>
        <position position="212"/>
    </location>
    <ligand>
        <name>substrate</name>
    </ligand>
</feature>
<evidence type="ECO:0000256" key="10">
    <source>
        <dbReference type="ARBA" id="ARBA00022857"/>
    </source>
</evidence>
<dbReference type="InterPro" id="IPR016192">
    <property type="entry name" value="APOBEC/CMP_deaminase_Zn-bd"/>
</dbReference>
<dbReference type="PANTHER" id="PTHR38011:SF7">
    <property type="entry name" value="2,5-DIAMINO-6-RIBOSYLAMINO-4(3H)-PYRIMIDINONE 5'-PHOSPHATE REDUCTASE"/>
    <property type="match status" value="1"/>
</dbReference>
<evidence type="ECO:0000256" key="2">
    <source>
        <dbReference type="ARBA" id="ARBA00004882"/>
    </source>
</evidence>
<keyword evidence="11 13" id="KW-0560">Oxidoreductase</keyword>
<reference evidence="18 19" key="1">
    <citation type="submission" date="2019-03" db="EMBL/GenBank/DDBJ databases">
        <title>Genomic Encyclopedia of Type Strains, Phase IV (KMG-IV): sequencing the most valuable type-strain genomes for metagenomic binning, comparative biology and taxonomic classification.</title>
        <authorList>
            <person name="Goeker M."/>
        </authorList>
    </citation>
    <scope>NUCLEOTIDE SEQUENCE [LARGE SCALE GENOMIC DNA]</scope>
    <source>
        <strain evidence="18 19">DSM 18577</strain>
    </source>
</reference>
<feature type="binding site" evidence="15">
    <location>
        <begin position="302"/>
        <end position="308"/>
    </location>
    <ligand>
        <name>NADP(+)</name>
        <dbReference type="ChEBI" id="CHEBI:58349"/>
    </ligand>
</feature>
<keyword evidence="12" id="KW-0511">Multifunctional enzyme</keyword>
<feature type="active site" description="Proton donor" evidence="14">
    <location>
        <position position="57"/>
    </location>
</feature>
<dbReference type="NCBIfam" id="TIGR00326">
    <property type="entry name" value="eubact_ribD"/>
    <property type="match status" value="1"/>
</dbReference>
<feature type="binding site" evidence="16">
    <location>
        <position position="92"/>
    </location>
    <ligand>
        <name>Zn(2+)</name>
        <dbReference type="ChEBI" id="CHEBI:29105"/>
        <note>catalytic</note>
    </ligand>
</feature>
<dbReference type="Gene3D" id="3.40.430.10">
    <property type="entry name" value="Dihydrofolate Reductase, subunit A"/>
    <property type="match status" value="1"/>
</dbReference>
<evidence type="ECO:0000256" key="7">
    <source>
        <dbReference type="ARBA" id="ARBA00022723"/>
    </source>
</evidence>
<keyword evidence="10 13" id="KW-0521">NADP</keyword>
<dbReference type="UniPathway" id="UPA00275">
    <property type="reaction ID" value="UER00401"/>
</dbReference>
<accession>A0A4R1K3M3</accession>
<keyword evidence="19" id="KW-1185">Reference proteome</keyword>
<dbReference type="PANTHER" id="PTHR38011">
    <property type="entry name" value="DIHYDROFOLATE REDUCTASE FAMILY PROTEIN (AFU_ORTHOLOGUE AFUA_8G06820)"/>
    <property type="match status" value="1"/>
</dbReference>
<dbReference type="CDD" id="cd01284">
    <property type="entry name" value="Riboflavin_deaminase-reductase"/>
    <property type="match status" value="1"/>
</dbReference>
<dbReference type="PIRSF" id="PIRSF006769">
    <property type="entry name" value="RibD"/>
    <property type="match status" value="1"/>
</dbReference>
<gene>
    <name evidence="18" type="ORF">EV690_0833</name>
</gene>
<sequence length="372" mass="40442">MDDFSALDYVYMARAMRLAAKGRYTTPPNPNVGCVFVKNQQIIGEGFHSKAGQGHAEVNAMADARAKGYSLEGSTCYVTLEPCCHYGRTPPCAQALSDAKVARVVMAMRDPNPKVAGGGKSMLEQAGITVQTGLLATQAEQLNPGFLLRMRLGRPRVRLKIAISLDGRTALANGQSQWITGALARSDVQRERAVSHAILSTAQTVLADNASLNVRVNELGSLAEQLAVPLRQPIRVIIDRRQQLSGNEPLFRLSGRVIRVIDRPATHTVGETLLVKQCDNWLEKVLYALAQLEINDLWVEAGATMSGALLSAGLVDELIVYQAAVTLGDQARAMLQLDDLTELSAAKRWVLTSQCQVGHDLKFVYQPKEAIL</sequence>
<dbReference type="InterPro" id="IPR002125">
    <property type="entry name" value="CMP_dCMP_dom"/>
</dbReference>
<evidence type="ECO:0000256" key="14">
    <source>
        <dbReference type="PIRSR" id="PIRSR006769-1"/>
    </source>
</evidence>
<comment type="similarity">
    <text evidence="5 13">In the C-terminal section; belongs to the HTP reductase family.</text>
</comment>
<evidence type="ECO:0000256" key="1">
    <source>
        <dbReference type="ARBA" id="ARBA00002151"/>
    </source>
</evidence>
<feature type="binding site" evidence="15">
    <location>
        <position position="215"/>
    </location>
    <ligand>
        <name>substrate</name>
    </ligand>
</feature>
<dbReference type="Proteomes" id="UP000295565">
    <property type="component" value="Unassembled WGS sequence"/>
</dbReference>
<comment type="pathway">
    <text evidence="3 13">Cofactor biosynthesis; riboflavin biosynthesis; 5-amino-6-(D-ribitylamino)uracil from GTP: step 3/4.</text>
</comment>
<evidence type="ECO:0000256" key="9">
    <source>
        <dbReference type="ARBA" id="ARBA00022833"/>
    </source>
</evidence>
<feature type="binding site" evidence="15">
    <location>
        <position position="192"/>
    </location>
    <ligand>
        <name>substrate</name>
    </ligand>
</feature>
<comment type="cofactor">
    <cofactor evidence="13 16">
        <name>Zn(2+)</name>
        <dbReference type="ChEBI" id="CHEBI:29105"/>
    </cofactor>
    <text evidence="13 16">Binds 1 zinc ion.</text>
</comment>
<evidence type="ECO:0000259" key="17">
    <source>
        <dbReference type="PROSITE" id="PS51747"/>
    </source>
</evidence>
<evidence type="ECO:0000256" key="8">
    <source>
        <dbReference type="ARBA" id="ARBA00022801"/>
    </source>
</evidence>
<dbReference type="InterPro" id="IPR002734">
    <property type="entry name" value="RibDG_C"/>
</dbReference>
<dbReference type="GO" id="GO:0008703">
    <property type="term" value="F:5-amino-6-(5-phosphoribosylamino)uracil reductase activity"/>
    <property type="evidence" value="ECO:0007669"/>
    <property type="project" value="UniProtKB-EC"/>
</dbReference>
<dbReference type="SUPFAM" id="SSF53927">
    <property type="entry name" value="Cytidine deaminase-like"/>
    <property type="match status" value="1"/>
</dbReference>
<organism evidence="18 19">
    <name type="scientific">Celerinatantimonas diazotrophica</name>
    <dbReference type="NCBI Taxonomy" id="412034"/>
    <lineage>
        <taxon>Bacteria</taxon>
        <taxon>Pseudomonadati</taxon>
        <taxon>Pseudomonadota</taxon>
        <taxon>Gammaproteobacteria</taxon>
        <taxon>Celerinatantimonadaceae</taxon>
        <taxon>Celerinatantimonas</taxon>
    </lineage>
</organism>
<dbReference type="AlphaFoldDB" id="A0A4R1K3M3"/>
<proteinExistence type="inferred from homology"/>
<dbReference type="Gene3D" id="3.40.140.10">
    <property type="entry name" value="Cytidine Deaminase, domain 2"/>
    <property type="match status" value="1"/>
</dbReference>
<dbReference type="Pfam" id="PF00383">
    <property type="entry name" value="dCMP_cyt_deam_1"/>
    <property type="match status" value="1"/>
</dbReference>
<comment type="pathway">
    <text evidence="2 13">Cofactor biosynthesis; riboflavin biosynthesis; 5-amino-6-(D-ribitylamino)uracil from GTP: step 2/4.</text>
</comment>
<comment type="similarity">
    <text evidence="4 13">In the N-terminal section; belongs to the cytidine and deoxycytidylate deaminase family.</text>
</comment>
<feature type="binding site" evidence="15">
    <location>
        <position position="300"/>
    </location>
    <ligand>
        <name>substrate</name>
    </ligand>
</feature>
<evidence type="ECO:0000256" key="12">
    <source>
        <dbReference type="ARBA" id="ARBA00023268"/>
    </source>
</evidence>
<keyword evidence="7 13" id="KW-0479">Metal-binding</keyword>
<keyword evidence="9 13" id="KW-0862">Zinc</keyword>
<dbReference type="Pfam" id="PF01872">
    <property type="entry name" value="RibD_C"/>
    <property type="match status" value="1"/>
</dbReference>
<evidence type="ECO:0000256" key="11">
    <source>
        <dbReference type="ARBA" id="ARBA00023002"/>
    </source>
</evidence>
<evidence type="ECO:0000256" key="16">
    <source>
        <dbReference type="PIRSR" id="PIRSR006769-3"/>
    </source>
</evidence>
<protein>
    <recommendedName>
        <fullName evidence="13">Riboflavin biosynthesis protein RibD</fullName>
    </recommendedName>
    <domain>
        <recommendedName>
            <fullName evidence="13">Diaminohydroxyphosphoribosylaminopyrimidine deaminase</fullName>
            <shortName evidence="13">DRAP deaminase</shortName>
            <ecNumber evidence="13">3.5.4.26</ecNumber>
        </recommendedName>
        <alternativeName>
            <fullName evidence="13">Riboflavin-specific deaminase</fullName>
        </alternativeName>
    </domain>
    <domain>
        <recommendedName>
            <fullName evidence="13">5-amino-6-(5-phosphoribosylamino)uracil reductase</fullName>
            <ecNumber evidence="13">1.1.1.193</ecNumber>
        </recommendedName>
        <alternativeName>
            <fullName evidence="13">HTP reductase</fullName>
        </alternativeName>
    </domain>
</protein>
<comment type="catalytic activity">
    <reaction evidence="13">
        <text>5-amino-6-(5-phospho-D-ribitylamino)uracil + NADP(+) = 5-amino-6-(5-phospho-D-ribosylamino)uracil + NADPH + H(+)</text>
        <dbReference type="Rhea" id="RHEA:17845"/>
        <dbReference type="ChEBI" id="CHEBI:15378"/>
        <dbReference type="ChEBI" id="CHEBI:57783"/>
        <dbReference type="ChEBI" id="CHEBI:58349"/>
        <dbReference type="ChEBI" id="CHEBI:58421"/>
        <dbReference type="ChEBI" id="CHEBI:58453"/>
        <dbReference type="EC" id="1.1.1.193"/>
    </reaction>
</comment>
<dbReference type="GO" id="GO:0008835">
    <property type="term" value="F:diaminohydroxyphosphoribosylaminopyrimidine deaminase activity"/>
    <property type="evidence" value="ECO:0007669"/>
    <property type="project" value="UniProtKB-EC"/>
</dbReference>
<dbReference type="InterPro" id="IPR024072">
    <property type="entry name" value="DHFR-like_dom_sf"/>
</dbReference>
<dbReference type="InterPro" id="IPR016193">
    <property type="entry name" value="Cytidine_deaminase-like"/>
</dbReference>
<feature type="binding site" evidence="15">
    <location>
        <position position="204"/>
    </location>
    <ligand>
        <name>NADP(+)</name>
        <dbReference type="ChEBI" id="CHEBI:58349"/>
    </ligand>
</feature>
<comment type="caution">
    <text evidence="18">The sequence shown here is derived from an EMBL/GenBank/DDBJ whole genome shotgun (WGS) entry which is preliminary data.</text>
</comment>
<dbReference type="InterPro" id="IPR004794">
    <property type="entry name" value="Eubact_RibD"/>
</dbReference>
<comment type="catalytic activity">
    <reaction evidence="13">
        <text>2,5-diamino-6-hydroxy-4-(5-phosphoribosylamino)-pyrimidine + H2O + H(+) = 5-amino-6-(5-phospho-D-ribosylamino)uracil + NH4(+)</text>
        <dbReference type="Rhea" id="RHEA:21868"/>
        <dbReference type="ChEBI" id="CHEBI:15377"/>
        <dbReference type="ChEBI" id="CHEBI:15378"/>
        <dbReference type="ChEBI" id="CHEBI:28938"/>
        <dbReference type="ChEBI" id="CHEBI:58453"/>
        <dbReference type="ChEBI" id="CHEBI:58614"/>
        <dbReference type="EC" id="3.5.4.26"/>
    </reaction>
</comment>
<dbReference type="EC" id="3.5.4.26" evidence="13"/>
<dbReference type="RefSeq" id="WP_131911660.1">
    <property type="nucleotide sequence ID" value="NZ_OU594967.1"/>
</dbReference>
<dbReference type="SUPFAM" id="SSF53597">
    <property type="entry name" value="Dihydrofolate reductase-like"/>
    <property type="match status" value="1"/>
</dbReference>
<evidence type="ECO:0000256" key="4">
    <source>
        <dbReference type="ARBA" id="ARBA00005259"/>
    </source>
</evidence>
<evidence type="ECO:0000256" key="6">
    <source>
        <dbReference type="ARBA" id="ARBA00022619"/>
    </source>
</evidence>
<feature type="domain" description="CMP/dCMP-type deaminase" evidence="17">
    <location>
        <begin position="6"/>
        <end position="131"/>
    </location>
</feature>
<evidence type="ECO:0000313" key="18">
    <source>
        <dbReference type="EMBL" id="TCK58696.1"/>
    </source>
</evidence>
<feature type="binding site" evidence="15">
    <location>
        <position position="208"/>
    </location>
    <ligand>
        <name>NADP(+)</name>
        <dbReference type="ChEBI" id="CHEBI:58349"/>
    </ligand>
</feature>
<feature type="binding site" evidence="15">
    <location>
        <position position="178"/>
    </location>
    <ligand>
        <name>NADP(+)</name>
        <dbReference type="ChEBI" id="CHEBI:58349"/>
    </ligand>
</feature>
<comment type="function">
    <text evidence="1 13">Converts 2,5-diamino-6-(ribosylamino)-4(3h)-pyrimidinone 5'-phosphate into 5-amino-6-(ribosylamino)-2,4(1h,3h)-pyrimidinedione 5'-phosphate.</text>
</comment>
<name>A0A4R1K3M3_9GAMM</name>
<dbReference type="InterPro" id="IPR050765">
    <property type="entry name" value="Riboflavin_Biosynth_HTPR"/>
</dbReference>
<dbReference type="EMBL" id="SMGD01000011">
    <property type="protein sequence ID" value="TCK58696.1"/>
    <property type="molecule type" value="Genomic_DNA"/>
</dbReference>
<dbReference type="PROSITE" id="PS00903">
    <property type="entry name" value="CYT_DCMP_DEAMINASES_1"/>
    <property type="match status" value="1"/>
</dbReference>
<evidence type="ECO:0000313" key="19">
    <source>
        <dbReference type="Proteomes" id="UP000295565"/>
    </source>
</evidence>
<keyword evidence="6 13" id="KW-0686">Riboflavin biosynthesis</keyword>
<evidence type="ECO:0000256" key="5">
    <source>
        <dbReference type="ARBA" id="ARBA00007417"/>
    </source>
</evidence>
<evidence type="ECO:0000256" key="3">
    <source>
        <dbReference type="ARBA" id="ARBA00004910"/>
    </source>
</evidence>
<feature type="binding site" evidence="16">
    <location>
        <position position="55"/>
    </location>
    <ligand>
        <name>Zn(2+)</name>
        <dbReference type="ChEBI" id="CHEBI:29105"/>
        <note>catalytic</note>
    </ligand>
</feature>
<dbReference type="GO" id="GO:0009231">
    <property type="term" value="P:riboflavin biosynthetic process"/>
    <property type="evidence" value="ECO:0007669"/>
    <property type="project" value="UniProtKB-UniPathway"/>
</dbReference>
<dbReference type="GO" id="GO:0008270">
    <property type="term" value="F:zinc ion binding"/>
    <property type="evidence" value="ECO:0007669"/>
    <property type="project" value="InterPro"/>
</dbReference>
<dbReference type="PROSITE" id="PS51747">
    <property type="entry name" value="CYT_DCMP_DEAMINASES_2"/>
    <property type="match status" value="1"/>
</dbReference>
<feature type="binding site" evidence="15">
    <location>
        <position position="176"/>
    </location>
    <ligand>
        <name>substrate</name>
    </ligand>
</feature>
<dbReference type="FunFam" id="3.40.140.10:FF:000025">
    <property type="entry name" value="Riboflavin biosynthesis protein RibD"/>
    <property type="match status" value="1"/>
</dbReference>
<evidence type="ECO:0000256" key="15">
    <source>
        <dbReference type="PIRSR" id="PIRSR006769-2"/>
    </source>
</evidence>
<dbReference type="OrthoDB" id="9800865at2"/>
<feature type="binding site" evidence="16">
    <location>
        <position position="83"/>
    </location>
    <ligand>
        <name>Zn(2+)</name>
        <dbReference type="ChEBI" id="CHEBI:29105"/>
        <note>catalytic</note>
    </ligand>
</feature>